<dbReference type="Pfam" id="PF18379">
    <property type="entry name" value="FERM_F1"/>
    <property type="match status" value="1"/>
</dbReference>
<reference evidence="2 3" key="1">
    <citation type="journal article" date="2023" name="J. Hered.">
        <title>Chromosome-level genome of the wood stork (Mycteria americana) provides insight into avian chromosome evolution.</title>
        <authorList>
            <person name="Flamio R. Jr."/>
            <person name="Ramstad K.M."/>
        </authorList>
    </citation>
    <scope>NUCLEOTIDE SEQUENCE [LARGE SCALE GENOMIC DNA]</scope>
    <source>
        <strain evidence="2">JAX WOST 10</strain>
    </source>
</reference>
<proteinExistence type="predicted"/>
<gene>
    <name evidence="2" type="ORF">QYF61_021510</name>
</gene>
<accession>A0AAN7MKN1</accession>
<evidence type="ECO:0000313" key="2">
    <source>
        <dbReference type="EMBL" id="KAK4805946.1"/>
    </source>
</evidence>
<name>A0AAN7MKN1_MYCAM</name>
<comment type="caution">
    <text evidence="2">The sequence shown here is derived from an EMBL/GenBank/DDBJ whole genome shotgun (WGS) entry which is preliminary data.</text>
</comment>
<feature type="domain" description="FERM F1 lobe ubiquitin-like" evidence="1">
    <location>
        <begin position="26"/>
        <end position="70"/>
    </location>
</feature>
<protein>
    <recommendedName>
        <fullName evidence="1">FERM F1 lobe ubiquitin-like domain-containing protein</fullName>
    </recommendedName>
</protein>
<keyword evidence="3" id="KW-1185">Reference proteome</keyword>
<evidence type="ECO:0000313" key="3">
    <source>
        <dbReference type="Proteomes" id="UP001333110"/>
    </source>
</evidence>
<evidence type="ECO:0000259" key="1">
    <source>
        <dbReference type="Pfam" id="PF18379"/>
    </source>
</evidence>
<sequence>MSLCQCAVKHSESDAEGCCFSASGGLKVCLHWSGEEERERCQTYAQGTLSAEEICIDLARRIGERRRTPALFRDRRTRTALPPGAEKFPLSQSLGPFKPLYPINPSSRVVFPGTGR</sequence>
<dbReference type="InterPro" id="IPR041155">
    <property type="entry name" value="FERM_F1"/>
</dbReference>
<dbReference type="AlphaFoldDB" id="A0AAN7MKN1"/>
<dbReference type="EMBL" id="JAUNZN010000047">
    <property type="protein sequence ID" value="KAK4805946.1"/>
    <property type="molecule type" value="Genomic_DNA"/>
</dbReference>
<dbReference type="Proteomes" id="UP001333110">
    <property type="component" value="Unassembled WGS sequence"/>
</dbReference>
<organism evidence="2 3">
    <name type="scientific">Mycteria americana</name>
    <name type="common">Wood stork</name>
    <dbReference type="NCBI Taxonomy" id="33587"/>
    <lineage>
        <taxon>Eukaryota</taxon>
        <taxon>Metazoa</taxon>
        <taxon>Chordata</taxon>
        <taxon>Craniata</taxon>
        <taxon>Vertebrata</taxon>
        <taxon>Euteleostomi</taxon>
        <taxon>Archelosauria</taxon>
        <taxon>Archosauria</taxon>
        <taxon>Dinosauria</taxon>
        <taxon>Saurischia</taxon>
        <taxon>Theropoda</taxon>
        <taxon>Coelurosauria</taxon>
        <taxon>Aves</taxon>
        <taxon>Neognathae</taxon>
        <taxon>Neoaves</taxon>
        <taxon>Aequornithes</taxon>
        <taxon>Ciconiiformes</taxon>
        <taxon>Ciconiidae</taxon>
        <taxon>Mycteria</taxon>
    </lineage>
</organism>